<dbReference type="Proteomes" id="UP001148838">
    <property type="component" value="Unassembled WGS sequence"/>
</dbReference>
<sequence>MAGLCEGGNEHTGSLKAVCISLRDRIFNRKLQEITASENIGQRAAAIKWKWGGHVARQQLNRWTQITTMWTTIQAGGPKAGREGDGQTSSSNL</sequence>
<dbReference type="EMBL" id="JAJSOF020000003">
    <property type="protein sequence ID" value="KAJ4449840.1"/>
    <property type="molecule type" value="Genomic_DNA"/>
</dbReference>
<feature type="region of interest" description="Disordered" evidence="1">
    <location>
        <begin position="74"/>
        <end position="93"/>
    </location>
</feature>
<keyword evidence="3" id="KW-1185">Reference proteome</keyword>
<name>A0ABQ8TW25_PERAM</name>
<evidence type="ECO:0000256" key="1">
    <source>
        <dbReference type="SAM" id="MobiDB-lite"/>
    </source>
</evidence>
<evidence type="ECO:0000313" key="2">
    <source>
        <dbReference type="EMBL" id="KAJ4449840.1"/>
    </source>
</evidence>
<comment type="caution">
    <text evidence="2">The sequence shown here is derived from an EMBL/GenBank/DDBJ whole genome shotgun (WGS) entry which is preliminary data.</text>
</comment>
<proteinExistence type="predicted"/>
<evidence type="ECO:0000313" key="3">
    <source>
        <dbReference type="Proteomes" id="UP001148838"/>
    </source>
</evidence>
<gene>
    <name evidence="2" type="ORF">ANN_01246</name>
</gene>
<accession>A0ABQ8TW25</accession>
<organism evidence="2 3">
    <name type="scientific">Periplaneta americana</name>
    <name type="common">American cockroach</name>
    <name type="synonym">Blatta americana</name>
    <dbReference type="NCBI Taxonomy" id="6978"/>
    <lineage>
        <taxon>Eukaryota</taxon>
        <taxon>Metazoa</taxon>
        <taxon>Ecdysozoa</taxon>
        <taxon>Arthropoda</taxon>
        <taxon>Hexapoda</taxon>
        <taxon>Insecta</taxon>
        <taxon>Pterygota</taxon>
        <taxon>Neoptera</taxon>
        <taxon>Polyneoptera</taxon>
        <taxon>Dictyoptera</taxon>
        <taxon>Blattodea</taxon>
        <taxon>Blattoidea</taxon>
        <taxon>Blattidae</taxon>
        <taxon>Blattinae</taxon>
        <taxon>Periplaneta</taxon>
    </lineage>
</organism>
<protein>
    <submittedName>
        <fullName evidence="2">Uncharacterized protein</fullName>
    </submittedName>
</protein>
<reference evidence="2 3" key="1">
    <citation type="journal article" date="2022" name="Allergy">
        <title>Genome assembly and annotation of Periplaneta americana reveal a comprehensive cockroach allergen profile.</title>
        <authorList>
            <person name="Wang L."/>
            <person name="Xiong Q."/>
            <person name="Saelim N."/>
            <person name="Wang L."/>
            <person name="Nong W."/>
            <person name="Wan A.T."/>
            <person name="Shi M."/>
            <person name="Liu X."/>
            <person name="Cao Q."/>
            <person name="Hui J.H.L."/>
            <person name="Sookrung N."/>
            <person name="Leung T.F."/>
            <person name="Tungtrongchitr A."/>
            <person name="Tsui S.K.W."/>
        </authorList>
    </citation>
    <scope>NUCLEOTIDE SEQUENCE [LARGE SCALE GENOMIC DNA]</scope>
    <source>
        <strain evidence="2">PWHHKU_190912</strain>
    </source>
</reference>